<reference evidence="1 2" key="1">
    <citation type="journal article" date="2011" name="J. Bacteriol.">
        <title>Genome sequence of Halorhabdus tiamatea, the first archaeon isolated from a deep-sea anoxic brine lake.</title>
        <authorList>
            <person name="Antunes A."/>
            <person name="Alam I."/>
            <person name="Bajic V.B."/>
            <person name="Stingl U."/>
        </authorList>
    </citation>
    <scope>NUCLEOTIDE SEQUENCE [LARGE SCALE GENOMIC DNA]</scope>
    <source>
        <strain evidence="1 2">SARL4B</strain>
    </source>
</reference>
<gene>
    <name evidence="1" type="ORF">HLRTI_000472</name>
</gene>
<dbReference type="AlphaFoldDB" id="F7PMN1"/>
<organism evidence="1 2">
    <name type="scientific">Halorhabdus tiamatea SARL4B</name>
    <dbReference type="NCBI Taxonomy" id="1033806"/>
    <lineage>
        <taxon>Archaea</taxon>
        <taxon>Methanobacteriati</taxon>
        <taxon>Methanobacteriota</taxon>
        <taxon>Stenosarchaea group</taxon>
        <taxon>Halobacteria</taxon>
        <taxon>Halobacteriales</taxon>
        <taxon>Haloarculaceae</taxon>
        <taxon>Halorhabdus</taxon>
    </lineage>
</organism>
<evidence type="ECO:0000313" key="2">
    <source>
        <dbReference type="Proteomes" id="UP000003861"/>
    </source>
</evidence>
<accession>F7PMN1</accession>
<protein>
    <submittedName>
        <fullName evidence="1">Uncharacterized protein</fullName>
    </submittedName>
</protein>
<proteinExistence type="predicted"/>
<name>F7PMN1_9EURY</name>
<comment type="caution">
    <text evidence="1">The sequence shown here is derived from an EMBL/GenBank/DDBJ whole genome shotgun (WGS) entry which is preliminary data.</text>
</comment>
<reference evidence="1 2" key="2">
    <citation type="journal article" date="2013" name="PLoS ONE">
        <title>INDIGO - INtegrated Data Warehouse of MIcrobial GenOmes with Examples from the Red Sea Extremophiles.</title>
        <authorList>
            <person name="Alam I."/>
            <person name="Antunes A."/>
            <person name="Kamau A.A."/>
            <person name="Ba Alawi W."/>
            <person name="Kalkatawi M."/>
            <person name="Stingl U."/>
            <person name="Bajic V.B."/>
        </authorList>
    </citation>
    <scope>NUCLEOTIDE SEQUENCE [LARGE SCALE GENOMIC DNA]</scope>
    <source>
        <strain evidence="1 2">SARL4B</strain>
    </source>
</reference>
<dbReference type="EMBL" id="AFNT02000003">
    <property type="protein sequence ID" value="ERJ07430.1"/>
    <property type="molecule type" value="Genomic_DNA"/>
</dbReference>
<sequence>MNDTTDSSTDRTPAEAFRHYDADDVRTDLDHVSGWVPRQNVDPLTNEVTGAEAQYWSFDGSEAFVTTLSW</sequence>
<dbReference type="Proteomes" id="UP000003861">
    <property type="component" value="Unassembled WGS sequence"/>
</dbReference>
<evidence type="ECO:0000313" key="1">
    <source>
        <dbReference type="EMBL" id="ERJ07430.1"/>
    </source>
</evidence>